<reference evidence="2 3" key="1">
    <citation type="journal article" date="2017" name="BMC Genomics">
        <title>Chromosome level assembly and secondary metabolite potential of the parasitic fungus Cordyceps militaris.</title>
        <authorList>
            <person name="Kramer G.J."/>
            <person name="Nodwell J.R."/>
        </authorList>
    </citation>
    <scope>NUCLEOTIDE SEQUENCE [LARGE SCALE GENOMIC DNA]</scope>
    <source>
        <strain evidence="2 3">ATCC 34164</strain>
    </source>
</reference>
<dbReference type="Gene3D" id="2.40.30.10">
    <property type="entry name" value="Translation factors"/>
    <property type="match status" value="1"/>
</dbReference>
<dbReference type="PANTHER" id="PTHR42815:SF2">
    <property type="entry name" value="FAD-BINDING, PUTATIVE (AFU_ORTHOLOGUE AFUA_6G07600)-RELATED"/>
    <property type="match status" value="1"/>
</dbReference>
<name>A0A2H4S737_CORMI</name>
<dbReference type="PROSITE" id="PS51384">
    <property type="entry name" value="FAD_FR"/>
    <property type="match status" value="1"/>
</dbReference>
<dbReference type="Gene3D" id="2.30.110.10">
    <property type="entry name" value="Electron Transport, Fmn-binding Protein, Chain A"/>
    <property type="match status" value="1"/>
</dbReference>
<dbReference type="Gene3D" id="3.40.50.80">
    <property type="entry name" value="Nucleotide-binding domain of ferredoxin-NADP reductase (FNR) module"/>
    <property type="match status" value="1"/>
</dbReference>
<organism evidence="2 3">
    <name type="scientific">Cordyceps militaris</name>
    <name type="common">Caterpillar fungus</name>
    <name type="synonym">Clavaria militaris</name>
    <dbReference type="NCBI Taxonomy" id="73501"/>
    <lineage>
        <taxon>Eukaryota</taxon>
        <taxon>Fungi</taxon>
        <taxon>Dikarya</taxon>
        <taxon>Ascomycota</taxon>
        <taxon>Pezizomycotina</taxon>
        <taxon>Sordariomycetes</taxon>
        <taxon>Hypocreomycetidae</taxon>
        <taxon>Hypocreales</taxon>
        <taxon>Cordycipitaceae</taxon>
        <taxon>Cordyceps</taxon>
    </lineage>
</organism>
<dbReference type="Proteomes" id="UP000323067">
    <property type="component" value="Chromosome iv"/>
</dbReference>
<dbReference type="OrthoDB" id="436496at2759"/>
<feature type="domain" description="FAD-binding FR-type" evidence="1">
    <location>
        <begin position="372"/>
        <end position="496"/>
    </location>
</feature>
<dbReference type="VEuPathDB" id="FungiDB:A9K55_002470"/>
<dbReference type="InterPro" id="IPR017927">
    <property type="entry name" value="FAD-bd_FR_type"/>
</dbReference>
<evidence type="ECO:0000259" key="1">
    <source>
        <dbReference type="PROSITE" id="PS51384"/>
    </source>
</evidence>
<dbReference type="GO" id="GO:0016491">
    <property type="term" value="F:oxidoreductase activity"/>
    <property type="evidence" value="ECO:0007669"/>
    <property type="project" value="InterPro"/>
</dbReference>
<sequence length="636" mass="67144">MRVNSSILALIPQLLQPDRIFQPTTYSFPYGQADSMPARIDTFHEGETAVRTLLKVPPGRNPTAAGLPASYAARVAASPLLAVGTLDAEGRPWTTLWGGAPGAAEPVAPDVLGVSTGVDTAHDPVYGALWGDARGAGGVVQPAKMAAALAIDLETRDRVKLMGAVVAGSADTTAGTLQMALLVQGSLGNCPKYLNRKRVAPRAYGPDTALLVAEDGRVLPTEATRLLDRADLFFLSSTDGETMDTNHRGGPPGFVRVLRNEADEAVIVYPEYSGNRLYQTLGNLHVNPLVGLVVPDFATADVLYLTGRASLLVGAAAAAIMPRTTLAVQVTIRAARFVRAGLPLRGVASLEPSPYNPPVRPLLAERAAAAAAAAVTATLVDRQVLTPTVARFTFALAAGSIRWRAGQHVTLDFSAELDHGYAHMRDEDPQSLNDDFVRTFTVSNTPPPPPDSGTVEMQITARRHGPATNLLWRHNLRAELAVPVLGFGGAESFHLPAADAAGGAAARRRRPVFVAGGVGITPLLAQARGVLDAGVGLRLLWSVSARDVALVTDTFARIEGLAGVTTLFVSGAEEDTVGTLREQGVEGVHRRRIGAGDVKTMGGPGTRFYLCTGPALLRSLQDWLDGEDVVWEDFGY</sequence>
<dbReference type="AlphaFoldDB" id="A0A2H4S737"/>
<dbReference type="InterPro" id="IPR017938">
    <property type="entry name" value="Riboflavin_synthase-like_b-brl"/>
</dbReference>
<proteinExistence type="predicted"/>
<gene>
    <name evidence="2" type="ORF">A9K55_002470</name>
</gene>
<dbReference type="SUPFAM" id="SSF63380">
    <property type="entry name" value="Riboflavin synthase domain-like"/>
    <property type="match status" value="1"/>
</dbReference>
<dbReference type="InterPro" id="IPR039261">
    <property type="entry name" value="FNR_nucleotide-bd"/>
</dbReference>
<accession>A0A2H4S737</accession>
<evidence type="ECO:0000313" key="3">
    <source>
        <dbReference type="Proteomes" id="UP000323067"/>
    </source>
</evidence>
<dbReference type="SUPFAM" id="SSF52343">
    <property type="entry name" value="Ferredoxin reductase-like, C-terminal NADP-linked domain"/>
    <property type="match status" value="1"/>
</dbReference>
<protein>
    <submittedName>
        <fullName evidence="2">Oxidoreductase FAD-binding domain-containing</fullName>
    </submittedName>
</protein>
<evidence type="ECO:0000313" key="2">
    <source>
        <dbReference type="EMBL" id="ATY58921.1"/>
    </source>
</evidence>
<dbReference type="PANTHER" id="PTHR42815">
    <property type="entry name" value="FAD-BINDING, PUTATIVE (AFU_ORTHOLOGUE AFUA_6G07600)-RELATED"/>
    <property type="match status" value="1"/>
</dbReference>
<dbReference type="InterPro" id="IPR012349">
    <property type="entry name" value="Split_barrel_FMN-bd"/>
</dbReference>
<dbReference type="EMBL" id="CP023322">
    <property type="protein sequence ID" value="ATY58921.1"/>
    <property type="molecule type" value="Genomic_DNA"/>
</dbReference>